<evidence type="ECO:0000313" key="2">
    <source>
        <dbReference type="EMBL" id="GCA62806.1"/>
    </source>
</evidence>
<comment type="caution">
    <text evidence="2">The sequence shown here is derived from an EMBL/GenBank/DDBJ whole genome shotgun (WGS) entry which is preliminary data.</text>
</comment>
<feature type="region of interest" description="Disordered" evidence="1">
    <location>
        <begin position="136"/>
        <end position="158"/>
    </location>
</feature>
<proteinExistence type="predicted"/>
<feature type="non-terminal residue" evidence="2">
    <location>
        <position position="1"/>
    </location>
</feature>
<keyword evidence="3" id="KW-1185">Reference proteome</keyword>
<reference evidence="2 3" key="1">
    <citation type="journal article" date="2018" name="PLoS ONE">
        <title>The draft genome of Kipferlia bialata reveals reductive genome evolution in fornicate parasites.</title>
        <authorList>
            <person name="Tanifuji G."/>
            <person name="Takabayashi S."/>
            <person name="Kume K."/>
            <person name="Takagi M."/>
            <person name="Nakayama T."/>
            <person name="Kamikawa R."/>
            <person name="Inagaki Y."/>
            <person name="Hashimoto T."/>
        </authorList>
    </citation>
    <scope>NUCLEOTIDE SEQUENCE [LARGE SCALE GENOMIC DNA]</scope>
    <source>
        <strain evidence="2">NY0173</strain>
    </source>
</reference>
<sequence>GAVCLGTDVHVMGAGGDRKETYTYDTVGKRWTKGRDMPGPASYTRACLISPYTVLVHSNNEILVGTCQEEKERPERERQERLERERLERQERERQERERLEGERLERLEREEQQRLEAARSRLTSGFLTLLQMREGQTDTPSAGADTAGTGTPTPLEETASSLAASAESLSLPVLDLIVSHLVSLETQRHSESAAFSAFTPSMLSDMHSLIEEVKAFDAECLLGHITQLEAWLPVVEGIHPAAQGLEGFMEAHPQEELVSSDCASLSATLSPLYSSFHALHTALQGVECDPKGSVPVLQAASALLHAVSAASIITLPSDMGGMDLEGKRKYRQIEHYNTAVRTLLDIVGPVIDCKAAIEACMQRLEGVVYPDIDALGALEAQAVAVTERLVLLSDAQAQAETLLPQLAEIEVVSDTSIEEAEDEVCVLTFTLEKRRHLSDEERERLAGEVAECQQRIASMRHAQEERARLTALLEPLSYLPSVASALGLDPGPVPQAKGWEGEVGMMVRACDRPDV</sequence>
<evidence type="ECO:0000256" key="1">
    <source>
        <dbReference type="SAM" id="MobiDB-lite"/>
    </source>
</evidence>
<name>A0A391NRP8_9EUKA</name>
<dbReference type="Proteomes" id="UP000265618">
    <property type="component" value="Unassembled WGS sequence"/>
</dbReference>
<gene>
    <name evidence="2" type="ORF">KIPB_005941</name>
</gene>
<feature type="compositionally biased region" description="Low complexity" evidence="1">
    <location>
        <begin position="138"/>
        <end position="158"/>
    </location>
</feature>
<accession>A0A391NRP8</accession>
<evidence type="ECO:0000313" key="3">
    <source>
        <dbReference type="Proteomes" id="UP000265618"/>
    </source>
</evidence>
<protein>
    <submittedName>
        <fullName evidence="2">Uncharacterized protein</fullName>
    </submittedName>
</protein>
<organism evidence="2 3">
    <name type="scientific">Kipferlia bialata</name>
    <dbReference type="NCBI Taxonomy" id="797122"/>
    <lineage>
        <taxon>Eukaryota</taxon>
        <taxon>Metamonada</taxon>
        <taxon>Carpediemonas-like organisms</taxon>
        <taxon>Kipferlia</taxon>
    </lineage>
</organism>
<dbReference type="AlphaFoldDB" id="A0A391NRP8"/>
<dbReference type="EMBL" id="BDIP01001462">
    <property type="protein sequence ID" value="GCA62806.1"/>
    <property type="molecule type" value="Genomic_DNA"/>
</dbReference>